<proteinExistence type="predicted"/>
<evidence type="ECO:0000259" key="6">
    <source>
        <dbReference type="PROSITE" id="PS50888"/>
    </source>
</evidence>
<dbReference type="InterPro" id="IPR043561">
    <property type="entry name" value="LHW-like"/>
</dbReference>
<dbReference type="Pfam" id="PF23176">
    <property type="entry name" value="bHLH_LHW"/>
    <property type="match status" value="1"/>
</dbReference>
<evidence type="ECO:0000313" key="7">
    <source>
        <dbReference type="EMBL" id="PHT34961.1"/>
    </source>
</evidence>
<reference evidence="8" key="2">
    <citation type="journal article" date="2017" name="J. Anim. Genet.">
        <title>Multiple reference genome sequences of hot pepper reveal the massive evolution of plant disease resistance genes by retroduplication.</title>
        <authorList>
            <person name="Kim S."/>
            <person name="Park J."/>
            <person name="Yeom S.-I."/>
            <person name="Kim Y.-M."/>
            <person name="Seo E."/>
            <person name="Kim K.-T."/>
            <person name="Kim M.-S."/>
            <person name="Lee J.M."/>
            <person name="Cheong K."/>
            <person name="Shin H.-S."/>
            <person name="Kim S.-B."/>
            <person name="Han K."/>
            <person name="Lee J."/>
            <person name="Park M."/>
            <person name="Lee H.-A."/>
            <person name="Lee H.-Y."/>
            <person name="Lee Y."/>
            <person name="Oh S."/>
            <person name="Lee J.H."/>
            <person name="Choi E."/>
            <person name="Choi E."/>
            <person name="Lee S.E."/>
            <person name="Jeon J."/>
            <person name="Kim H."/>
            <person name="Choi G."/>
            <person name="Song H."/>
            <person name="Lee J."/>
            <person name="Lee S.-C."/>
            <person name="Kwon J.-K."/>
            <person name="Lee H.-Y."/>
            <person name="Koo N."/>
            <person name="Hong Y."/>
            <person name="Kim R.W."/>
            <person name="Kang W.-H."/>
            <person name="Huh J.H."/>
            <person name="Kang B.-C."/>
            <person name="Yang T.-J."/>
            <person name="Lee Y.-H."/>
            <person name="Bennetzen J.L."/>
            <person name="Choi D."/>
        </authorList>
    </citation>
    <scope>NUCLEOTIDE SEQUENCE [LARGE SCALE GENOMIC DNA]</scope>
    <source>
        <strain evidence="8">cv. PBC81</strain>
    </source>
</reference>
<evidence type="ECO:0000256" key="2">
    <source>
        <dbReference type="ARBA" id="ARBA00023015"/>
    </source>
</evidence>
<dbReference type="OrthoDB" id="1883654at2759"/>
<dbReference type="PANTHER" id="PTHR46196">
    <property type="entry name" value="TRANSCRIPTION FACTOR BHLH155-LIKE ISOFORM X1-RELATED"/>
    <property type="match status" value="1"/>
</dbReference>
<comment type="caution">
    <text evidence="7">The sequence shown here is derived from an EMBL/GenBank/DDBJ whole genome shotgun (WGS) entry which is preliminary data.</text>
</comment>
<comment type="subcellular location">
    <subcellularLocation>
        <location evidence="1">Nucleus</location>
    </subcellularLocation>
</comment>
<keyword evidence="4" id="KW-0539">Nucleus</keyword>
<accession>A0A2G2VPR9</accession>
<feature type="region of interest" description="Disordered" evidence="5">
    <location>
        <begin position="688"/>
        <end position="732"/>
    </location>
</feature>
<keyword evidence="3" id="KW-0804">Transcription</keyword>
<dbReference type="STRING" id="33114.A0A2G2VPR9"/>
<reference evidence="7 8" key="1">
    <citation type="journal article" date="2017" name="Genome Biol.">
        <title>New reference genome sequences of hot pepper reveal the massive evolution of plant disease-resistance genes by retroduplication.</title>
        <authorList>
            <person name="Kim S."/>
            <person name="Park J."/>
            <person name="Yeom S.I."/>
            <person name="Kim Y.M."/>
            <person name="Seo E."/>
            <person name="Kim K.T."/>
            <person name="Kim M.S."/>
            <person name="Lee J.M."/>
            <person name="Cheong K."/>
            <person name="Shin H.S."/>
            <person name="Kim S.B."/>
            <person name="Han K."/>
            <person name="Lee J."/>
            <person name="Park M."/>
            <person name="Lee H.A."/>
            <person name="Lee H.Y."/>
            <person name="Lee Y."/>
            <person name="Oh S."/>
            <person name="Lee J.H."/>
            <person name="Choi E."/>
            <person name="Choi E."/>
            <person name="Lee S.E."/>
            <person name="Jeon J."/>
            <person name="Kim H."/>
            <person name="Choi G."/>
            <person name="Song H."/>
            <person name="Lee J."/>
            <person name="Lee S.C."/>
            <person name="Kwon J.K."/>
            <person name="Lee H.Y."/>
            <person name="Koo N."/>
            <person name="Hong Y."/>
            <person name="Kim R.W."/>
            <person name="Kang W.H."/>
            <person name="Huh J.H."/>
            <person name="Kang B.C."/>
            <person name="Yang T.J."/>
            <person name="Lee Y.H."/>
            <person name="Bennetzen J.L."/>
            <person name="Choi D."/>
        </authorList>
    </citation>
    <scope>NUCLEOTIDE SEQUENCE [LARGE SCALE GENOMIC DNA]</scope>
    <source>
        <strain evidence="8">cv. PBC81</strain>
    </source>
</reference>
<dbReference type="EMBL" id="MLFT02000011">
    <property type="protein sequence ID" value="PHT34961.1"/>
    <property type="molecule type" value="Genomic_DNA"/>
</dbReference>
<name>A0A2G2VPR9_CAPBA</name>
<dbReference type="Proteomes" id="UP000224567">
    <property type="component" value="Unassembled WGS sequence"/>
</dbReference>
<evidence type="ECO:0000256" key="5">
    <source>
        <dbReference type="SAM" id="MobiDB-lite"/>
    </source>
</evidence>
<protein>
    <submittedName>
        <fullName evidence="7">Transcription factor LHW</fullName>
    </submittedName>
</protein>
<dbReference type="GO" id="GO:0046983">
    <property type="term" value="F:protein dimerization activity"/>
    <property type="evidence" value="ECO:0007669"/>
    <property type="project" value="InterPro"/>
</dbReference>
<dbReference type="PANTHER" id="PTHR46196:SF4">
    <property type="entry name" value="TRANSCRIPTION FACTOR LHW"/>
    <property type="match status" value="1"/>
</dbReference>
<feature type="compositionally biased region" description="Basic and acidic residues" evidence="5">
    <location>
        <begin position="718"/>
        <end position="732"/>
    </location>
</feature>
<evidence type="ECO:0000313" key="8">
    <source>
        <dbReference type="Proteomes" id="UP000224567"/>
    </source>
</evidence>
<dbReference type="InterPro" id="IPR011598">
    <property type="entry name" value="bHLH_dom"/>
</dbReference>
<dbReference type="InterPro" id="IPR025610">
    <property type="entry name" value="MYC/MYB_N"/>
</dbReference>
<dbReference type="AlphaFoldDB" id="A0A2G2VPR9"/>
<keyword evidence="2" id="KW-0805">Transcription regulation</keyword>
<dbReference type="GO" id="GO:0005634">
    <property type="term" value="C:nucleus"/>
    <property type="evidence" value="ECO:0007669"/>
    <property type="project" value="UniProtKB-SubCell"/>
</dbReference>
<evidence type="ECO:0000256" key="4">
    <source>
        <dbReference type="ARBA" id="ARBA00023242"/>
    </source>
</evidence>
<evidence type="ECO:0000256" key="1">
    <source>
        <dbReference type="ARBA" id="ARBA00004123"/>
    </source>
</evidence>
<dbReference type="PROSITE" id="PS50888">
    <property type="entry name" value="BHLH"/>
    <property type="match status" value="1"/>
</dbReference>
<feature type="domain" description="BHLH" evidence="6">
    <location>
        <begin position="717"/>
        <end position="766"/>
    </location>
</feature>
<organism evidence="7 8">
    <name type="scientific">Capsicum baccatum</name>
    <name type="common">Peruvian pepper</name>
    <dbReference type="NCBI Taxonomy" id="33114"/>
    <lineage>
        <taxon>Eukaryota</taxon>
        <taxon>Viridiplantae</taxon>
        <taxon>Streptophyta</taxon>
        <taxon>Embryophyta</taxon>
        <taxon>Tracheophyta</taxon>
        <taxon>Spermatophyta</taxon>
        <taxon>Magnoliopsida</taxon>
        <taxon>eudicotyledons</taxon>
        <taxon>Gunneridae</taxon>
        <taxon>Pentapetalae</taxon>
        <taxon>asterids</taxon>
        <taxon>lamiids</taxon>
        <taxon>Solanales</taxon>
        <taxon>Solanaceae</taxon>
        <taxon>Solanoideae</taxon>
        <taxon>Capsiceae</taxon>
        <taxon>Capsicum</taxon>
    </lineage>
</organism>
<gene>
    <name evidence="7" type="ORF">CQW23_26761</name>
</gene>
<dbReference type="GO" id="GO:0003700">
    <property type="term" value="F:DNA-binding transcription factor activity"/>
    <property type="evidence" value="ECO:0007669"/>
    <property type="project" value="InterPro"/>
</dbReference>
<dbReference type="CDD" id="cd18915">
    <property type="entry name" value="bHLH_AtLHW_like"/>
    <property type="match status" value="1"/>
</dbReference>
<dbReference type="Pfam" id="PF14215">
    <property type="entry name" value="bHLH-MYC_N"/>
    <property type="match status" value="1"/>
</dbReference>
<evidence type="ECO:0000256" key="3">
    <source>
        <dbReference type="ARBA" id="ARBA00023163"/>
    </source>
</evidence>
<keyword evidence="8" id="KW-1185">Reference proteome</keyword>
<sequence length="979" mass="106792">MGYLLKEVLKTLCGVNQWSYAVYWKIGCQNTKLLIWEESYYEPLTFSGIHRISGVENPELSFHDWDACRGSGEVRMHQAGERVHLLVNKMMMESQINLVGEGLVGRAAVTGCHQWFHSEDFSRVVHPPEVLKGLTEQFSAGIQTIAVVPVLPHGVVQFGSCLNIMENMSFVEDVRILISQLGCVPGVLLSDENASKDPIVNTGAPGCQGSSVFVDSCGRAKVMNSAPDIAGCSFQNNSSQRDGFICQTSSSPTAQVRDRMQFTDATFQASSMTQSFVESHDRQFHKKIVPEVNAHLSPNSQLIHNMIKAEVISPSSNMWMNQQASLHIPRPPFHQQSSTDSLTVDSACLSNVSQLNGFAASDPRLSNVLISNCHGNLIYPSVGENELCKQLDGHHRSIPCPNSIADANELSNKINSCTESAGNGLQTVSKLNASSSFVGDALITSHISDGQGAQFMWDESNGVVENDLFQALGIMLTQNEHLCSTSKPMQEVYGEKHEYVGQNALPENNQYEDSCVQRNSGDDLFDVLGADFKDKLLNGNKNSYQTTGPDLNTRDHVKNNSTSVISQYASSTVHQGKSDSGSFSVAGFERLLGSIASKPSAKQNLDDDVSCRTTLTNLSSSSAPHVSSSYGRRGLSSQIQGEVFGQAKTLAKSGVTVSRSLGSEKAISGAYSQSSSIYGSQISSWVEQGHDTKPTSSVSTGYSKKPDETSKTGRKRLKPGENPRPRPKDRQMIQDRVKELREIVPNGAKCSIDSLLERTIKHMLFLQSVTKHADKLKQTGESKIISKEGGLLLKDNFEGGATWAYEVGSQSMVCPIIVEDLNQPRQMLVEMLCEERGLFLEIADIVRGLGLTILKGVLETRNDKIWARFAVEANRDVTRMEIFISLVRLLEQTSKGGGEESANPIDNDTKMTMSAAEKDKAVQQAAASTTQEAITIGQSPVLVDLNRTQESLLGSMLSGSQMPGTKGPTGFLHPQWCQQ</sequence>